<name>A0ABW2J647_9BURK</name>
<sequence length="153" mass="16740">MSSFLNCPHCSHQIHVSAPACPKCGAPAIKAASPTIAVSNTVVWILAFAPLIGLILESLVAGVLAQNEYEAAYAMATSKYWYISLLLNIGLSAGEDARLKQDGVDTSSFGKYFFLVPVFLWKRAKAFNQNPAYFWTWIGMFVLTMILGIFVGR</sequence>
<feature type="transmembrane region" description="Helical" evidence="1">
    <location>
        <begin position="133"/>
        <end position="152"/>
    </location>
</feature>
<dbReference type="Proteomes" id="UP001596379">
    <property type="component" value="Unassembled WGS sequence"/>
</dbReference>
<evidence type="ECO:0000313" key="2">
    <source>
        <dbReference type="EMBL" id="MFC7298975.1"/>
    </source>
</evidence>
<keyword evidence="1" id="KW-0472">Membrane</keyword>
<reference evidence="3" key="1">
    <citation type="journal article" date="2019" name="Int. J. Syst. Evol. Microbiol.">
        <title>The Global Catalogue of Microorganisms (GCM) 10K type strain sequencing project: providing services to taxonomists for standard genome sequencing and annotation.</title>
        <authorList>
            <consortium name="The Broad Institute Genomics Platform"/>
            <consortium name="The Broad Institute Genome Sequencing Center for Infectious Disease"/>
            <person name="Wu L."/>
            <person name="Ma J."/>
        </authorList>
    </citation>
    <scope>NUCLEOTIDE SEQUENCE [LARGE SCALE GENOMIC DNA]</scope>
    <source>
        <strain evidence="3">CCUG 36956</strain>
    </source>
</reference>
<organism evidence="2 3">
    <name type="scientific">Herminiimonas aquatilis</name>
    <dbReference type="NCBI Taxonomy" id="345342"/>
    <lineage>
        <taxon>Bacteria</taxon>
        <taxon>Pseudomonadati</taxon>
        <taxon>Pseudomonadota</taxon>
        <taxon>Betaproteobacteria</taxon>
        <taxon>Burkholderiales</taxon>
        <taxon>Oxalobacteraceae</taxon>
        <taxon>Herminiimonas</taxon>
    </lineage>
</organism>
<dbReference type="RefSeq" id="WP_382234585.1">
    <property type="nucleotide sequence ID" value="NZ_JBHTCC010000002.1"/>
</dbReference>
<proteinExistence type="predicted"/>
<keyword evidence="3" id="KW-1185">Reference proteome</keyword>
<protein>
    <recommendedName>
        <fullName evidence="4">Zinc ribbon protein</fullName>
    </recommendedName>
</protein>
<accession>A0ABW2J647</accession>
<dbReference type="EMBL" id="JBHTCC010000002">
    <property type="protein sequence ID" value="MFC7298975.1"/>
    <property type="molecule type" value="Genomic_DNA"/>
</dbReference>
<evidence type="ECO:0000313" key="3">
    <source>
        <dbReference type="Proteomes" id="UP001596379"/>
    </source>
</evidence>
<gene>
    <name evidence="2" type="ORF">ACFQO0_11080</name>
</gene>
<keyword evidence="1" id="KW-0812">Transmembrane</keyword>
<evidence type="ECO:0000256" key="1">
    <source>
        <dbReference type="SAM" id="Phobius"/>
    </source>
</evidence>
<feature type="transmembrane region" description="Helical" evidence="1">
    <location>
        <begin position="42"/>
        <end position="65"/>
    </location>
</feature>
<keyword evidence="1" id="KW-1133">Transmembrane helix</keyword>
<evidence type="ECO:0008006" key="4">
    <source>
        <dbReference type="Google" id="ProtNLM"/>
    </source>
</evidence>
<comment type="caution">
    <text evidence="2">The sequence shown here is derived from an EMBL/GenBank/DDBJ whole genome shotgun (WGS) entry which is preliminary data.</text>
</comment>